<accession>A0A2Z6N9Z8</accession>
<sequence length="69" mass="8305">MEEPNRDFAATVAKEEIEEIVATVSTEVHVHHHVHYFAQHHRLYRSFFLCCDSRFCLYCCCSCDFHLWR</sequence>
<evidence type="ECO:0000313" key="1">
    <source>
        <dbReference type="EMBL" id="GAU28519.1"/>
    </source>
</evidence>
<name>A0A2Z6N9Z8_TRISU</name>
<reference evidence="2" key="1">
    <citation type="journal article" date="2017" name="Front. Plant Sci.">
        <title>Climate Clever Clovers: New Paradigm to Reduce the Environmental Footprint of Ruminants by Breeding Low Methanogenic Forages Utilizing Haplotype Variation.</title>
        <authorList>
            <person name="Kaur P."/>
            <person name="Appels R."/>
            <person name="Bayer P.E."/>
            <person name="Keeble-Gagnere G."/>
            <person name="Wang J."/>
            <person name="Hirakawa H."/>
            <person name="Shirasawa K."/>
            <person name="Vercoe P."/>
            <person name="Stefanova K."/>
            <person name="Durmic Z."/>
            <person name="Nichols P."/>
            <person name="Revell C."/>
            <person name="Isobe S.N."/>
            <person name="Edwards D."/>
            <person name="Erskine W."/>
        </authorList>
    </citation>
    <scope>NUCLEOTIDE SEQUENCE [LARGE SCALE GENOMIC DNA]</scope>
    <source>
        <strain evidence="2">cv. Daliak</strain>
    </source>
</reference>
<dbReference type="EMBL" id="DF973374">
    <property type="protein sequence ID" value="GAU28519.1"/>
    <property type="molecule type" value="Genomic_DNA"/>
</dbReference>
<organism evidence="1 2">
    <name type="scientific">Trifolium subterraneum</name>
    <name type="common">Subterranean clover</name>
    <dbReference type="NCBI Taxonomy" id="3900"/>
    <lineage>
        <taxon>Eukaryota</taxon>
        <taxon>Viridiplantae</taxon>
        <taxon>Streptophyta</taxon>
        <taxon>Embryophyta</taxon>
        <taxon>Tracheophyta</taxon>
        <taxon>Spermatophyta</taxon>
        <taxon>Magnoliopsida</taxon>
        <taxon>eudicotyledons</taxon>
        <taxon>Gunneridae</taxon>
        <taxon>Pentapetalae</taxon>
        <taxon>rosids</taxon>
        <taxon>fabids</taxon>
        <taxon>Fabales</taxon>
        <taxon>Fabaceae</taxon>
        <taxon>Papilionoideae</taxon>
        <taxon>50 kb inversion clade</taxon>
        <taxon>NPAAA clade</taxon>
        <taxon>Hologalegina</taxon>
        <taxon>IRL clade</taxon>
        <taxon>Trifolieae</taxon>
        <taxon>Trifolium</taxon>
    </lineage>
</organism>
<protein>
    <submittedName>
        <fullName evidence="1">Uncharacterized protein</fullName>
    </submittedName>
</protein>
<evidence type="ECO:0000313" key="2">
    <source>
        <dbReference type="Proteomes" id="UP000242715"/>
    </source>
</evidence>
<proteinExistence type="predicted"/>
<dbReference type="AlphaFoldDB" id="A0A2Z6N9Z8"/>
<gene>
    <name evidence="1" type="ORF">TSUD_156760</name>
</gene>
<dbReference type="Proteomes" id="UP000242715">
    <property type="component" value="Unassembled WGS sequence"/>
</dbReference>
<keyword evidence="2" id="KW-1185">Reference proteome</keyword>